<accession>A0A5R8QFN9</accession>
<dbReference type="FunFam" id="1.10.10.60:FF:000141">
    <property type="entry name" value="TetR family transcriptional regulator"/>
    <property type="match status" value="1"/>
</dbReference>
<feature type="domain" description="HTH tetR-type" evidence="5">
    <location>
        <begin position="9"/>
        <end position="69"/>
    </location>
</feature>
<dbReference type="GO" id="GO:0003700">
    <property type="term" value="F:DNA-binding transcription factor activity"/>
    <property type="evidence" value="ECO:0007669"/>
    <property type="project" value="TreeGrafter"/>
</dbReference>
<evidence type="ECO:0000256" key="1">
    <source>
        <dbReference type="ARBA" id="ARBA00023015"/>
    </source>
</evidence>
<dbReference type="EMBL" id="VBWP01000002">
    <property type="protein sequence ID" value="TLG76556.1"/>
    <property type="molecule type" value="Genomic_DNA"/>
</dbReference>
<evidence type="ECO:0000256" key="4">
    <source>
        <dbReference type="PROSITE-ProRule" id="PRU00335"/>
    </source>
</evidence>
<feature type="DNA-binding region" description="H-T-H motif" evidence="4">
    <location>
        <begin position="32"/>
        <end position="51"/>
    </location>
</feature>
<comment type="caution">
    <text evidence="6">The sequence shown here is derived from an EMBL/GenBank/DDBJ whole genome shotgun (WGS) entry which is preliminary data.</text>
</comment>
<reference evidence="6 7" key="1">
    <citation type="submission" date="2019-05" db="EMBL/GenBank/DDBJ databases">
        <title>Culicoidintestinum kansasii gen. nov., sp. nov. from the gastrointestinal tract of the biting midge, Culicoides sonorensis.</title>
        <authorList>
            <person name="Neupane S."/>
            <person name="Ghosh A."/>
            <person name="Gunther S."/>
            <person name="Martin K."/>
            <person name="Zurek L."/>
        </authorList>
    </citation>
    <scope>NUCLEOTIDE SEQUENCE [LARGE SCALE GENOMIC DNA]</scope>
    <source>
        <strain evidence="6 7">CS-1</strain>
    </source>
</reference>
<sequence length="196" mass="22657">MNKRELQKQQTRQNILATAEQLFAERGFLLTTIDDIAKAAGVAKGTVFVHFASRDELIYAVVDKLCHECDRLYEQMQGFNGDVAGILGIHLDILIQFECLYRQLIIERTHLPEQAQLRFLGMQSAISNYIWLVYCEQMQDGTVKQLEQALLFNTWLGLVHYYLMNGDLFAEVGRQANLLLTYKEKLLNHFMLLIQI</sequence>
<dbReference type="PANTHER" id="PTHR30055">
    <property type="entry name" value="HTH-TYPE TRANSCRIPTIONAL REGULATOR RUTR"/>
    <property type="match status" value="1"/>
</dbReference>
<dbReference type="PANTHER" id="PTHR30055:SF234">
    <property type="entry name" value="HTH-TYPE TRANSCRIPTIONAL REGULATOR BETI"/>
    <property type="match status" value="1"/>
</dbReference>
<evidence type="ECO:0000256" key="2">
    <source>
        <dbReference type="ARBA" id="ARBA00023125"/>
    </source>
</evidence>
<evidence type="ECO:0000313" key="6">
    <source>
        <dbReference type="EMBL" id="TLG76556.1"/>
    </source>
</evidence>
<protein>
    <submittedName>
        <fullName evidence="6">TetR/AcrR family transcriptional regulator</fullName>
    </submittedName>
</protein>
<dbReference type="Gene3D" id="1.10.357.10">
    <property type="entry name" value="Tetracycline Repressor, domain 2"/>
    <property type="match status" value="1"/>
</dbReference>
<dbReference type="Proteomes" id="UP000306912">
    <property type="component" value="Unassembled WGS sequence"/>
</dbReference>
<dbReference type="PROSITE" id="PS50977">
    <property type="entry name" value="HTH_TETR_2"/>
    <property type="match status" value="1"/>
</dbReference>
<dbReference type="Pfam" id="PF00440">
    <property type="entry name" value="TetR_N"/>
    <property type="match status" value="1"/>
</dbReference>
<dbReference type="GO" id="GO:0000976">
    <property type="term" value="F:transcription cis-regulatory region binding"/>
    <property type="evidence" value="ECO:0007669"/>
    <property type="project" value="TreeGrafter"/>
</dbReference>
<dbReference type="SUPFAM" id="SSF46689">
    <property type="entry name" value="Homeodomain-like"/>
    <property type="match status" value="1"/>
</dbReference>
<dbReference type="AlphaFoldDB" id="A0A5R8QFN9"/>
<keyword evidence="2 4" id="KW-0238">DNA-binding</keyword>
<evidence type="ECO:0000259" key="5">
    <source>
        <dbReference type="PROSITE" id="PS50977"/>
    </source>
</evidence>
<dbReference type="PRINTS" id="PR00455">
    <property type="entry name" value="HTHTETR"/>
</dbReference>
<dbReference type="GO" id="GO:0045892">
    <property type="term" value="P:negative regulation of DNA-templated transcription"/>
    <property type="evidence" value="ECO:0007669"/>
    <property type="project" value="UniProtKB-ARBA"/>
</dbReference>
<dbReference type="InterPro" id="IPR009057">
    <property type="entry name" value="Homeodomain-like_sf"/>
</dbReference>
<dbReference type="InParanoid" id="A0A5R8QFN9"/>
<evidence type="ECO:0000313" key="7">
    <source>
        <dbReference type="Proteomes" id="UP000306912"/>
    </source>
</evidence>
<gene>
    <name evidence="6" type="ORF">FEZ08_02765</name>
</gene>
<dbReference type="RefSeq" id="WP_138190193.1">
    <property type="nucleotide sequence ID" value="NZ_VBWP01000002.1"/>
</dbReference>
<keyword evidence="1" id="KW-0805">Transcription regulation</keyword>
<dbReference type="InterPro" id="IPR050109">
    <property type="entry name" value="HTH-type_TetR-like_transc_reg"/>
</dbReference>
<dbReference type="OrthoDB" id="9780824at2"/>
<name>A0A5R8QFN9_9FIRM</name>
<organism evidence="6 7">
    <name type="scientific">Culicoidibacter larvae</name>
    <dbReference type="NCBI Taxonomy" id="2579976"/>
    <lineage>
        <taxon>Bacteria</taxon>
        <taxon>Bacillati</taxon>
        <taxon>Bacillota</taxon>
        <taxon>Culicoidibacteria</taxon>
        <taxon>Culicoidibacterales</taxon>
        <taxon>Culicoidibacteraceae</taxon>
        <taxon>Culicoidibacter</taxon>
    </lineage>
</organism>
<keyword evidence="7" id="KW-1185">Reference proteome</keyword>
<dbReference type="InterPro" id="IPR001647">
    <property type="entry name" value="HTH_TetR"/>
</dbReference>
<keyword evidence="3" id="KW-0804">Transcription</keyword>
<evidence type="ECO:0000256" key="3">
    <source>
        <dbReference type="ARBA" id="ARBA00023163"/>
    </source>
</evidence>
<proteinExistence type="predicted"/>